<dbReference type="Pfam" id="PF00106">
    <property type="entry name" value="adh_short"/>
    <property type="match status" value="1"/>
</dbReference>
<proteinExistence type="inferred from homology"/>
<dbReference type="GO" id="GO:0016020">
    <property type="term" value="C:membrane"/>
    <property type="evidence" value="ECO:0007669"/>
    <property type="project" value="TreeGrafter"/>
</dbReference>
<accession>A0A8H3DHL8</accession>
<dbReference type="PRINTS" id="PR00081">
    <property type="entry name" value="GDHRDH"/>
</dbReference>
<reference evidence="5" key="1">
    <citation type="submission" date="2021-01" db="EMBL/GenBank/DDBJ databases">
        <authorList>
            <person name="Kaushik A."/>
        </authorList>
    </citation>
    <scope>NUCLEOTIDE SEQUENCE</scope>
    <source>
        <strain evidence="5">AG4-RS23</strain>
    </source>
</reference>
<dbReference type="AlphaFoldDB" id="A0A8H3DHL8"/>
<dbReference type="InterPro" id="IPR020904">
    <property type="entry name" value="Sc_DH/Rdtase_CS"/>
</dbReference>
<dbReference type="PANTHER" id="PTHR44196">
    <property type="entry name" value="DEHYDROGENASE/REDUCTASE SDR FAMILY MEMBER 7B"/>
    <property type="match status" value="1"/>
</dbReference>
<dbReference type="GO" id="GO:0016491">
    <property type="term" value="F:oxidoreductase activity"/>
    <property type="evidence" value="ECO:0007669"/>
    <property type="project" value="UniProtKB-KW"/>
</dbReference>
<comment type="similarity">
    <text evidence="1">Belongs to the short-chain dehydrogenases/reductases (SDR) family.</text>
</comment>
<organism evidence="5 6">
    <name type="scientific">Rhizoctonia solani</name>
    <dbReference type="NCBI Taxonomy" id="456999"/>
    <lineage>
        <taxon>Eukaryota</taxon>
        <taxon>Fungi</taxon>
        <taxon>Dikarya</taxon>
        <taxon>Basidiomycota</taxon>
        <taxon>Agaricomycotina</taxon>
        <taxon>Agaricomycetes</taxon>
        <taxon>Cantharellales</taxon>
        <taxon>Ceratobasidiaceae</taxon>
        <taxon>Rhizoctonia</taxon>
    </lineage>
</organism>
<dbReference type="InterPro" id="IPR002347">
    <property type="entry name" value="SDR_fam"/>
</dbReference>
<evidence type="ECO:0000313" key="6">
    <source>
        <dbReference type="Proteomes" id="UP000663861"/>
    </source>
</evidence>
<dbReference type="PANTHER" id="PTHR44196:SF1">
    <property type="entry name" value="DEHYDROGENASE_REDUCTASE SDR FAMILY MEMBER 7B"/>
    <property type="match status" value="1"/>
</dbReference>
<comment type="function">
    <text evidence="4">Putative oxidoreductase.</text>
</comment>
<dbReference type="Proteomes" id="UP000663861">
    <property type="component" value="Unassembled WGS sequence"/>
</dbReference>
<keyword evidence="3" id="KW-0560">Oxidoreductase</keyword>
<evidence type="ECO:0000313" key="5">
    <source>
        <dbReference type="EMBL" id="CAE6531318.1"/>
    </source>
</evidence>
<evidence type="ECO:0000256" key="4">
    <source>
        <dbReference type="ARBA" id="ARBA00037096"/>
    </source>
</evidence>
<dbReference type="InterPro" id="IPR036291">
    <property type="entry name" value="NAD(P)-bd_dom_sf"/>
</dbReference>
<comment type="caution">
    <text evidence="5">The sequence shown here is derived from an EMBL/GenBank/DDBJ whole genome shotgun (WGS) entry which is preliminary data.</text>
</comment>
<name>A0A8H3DHL8_9AGAM</name>
<dbReference type="EMBL" id="CAJMWY010004415">
    <property type="protein sequence ID" value="CAE6531318.1"/>
    <property type="molecule type" value="Genomic_DNA"/>
</dbReference>
<sequence length="317" mass="34144">MSTTEWKAHVPLISGAALLLGLSVLIRSTLLSSPGRATVIQPSEERVLIIGASSGVGRATAIAYAKRGARVAITARRSAVLDQVKQDCLKARNDSGYAEQKDAILAVVADFSDERAMESVRMAVKRAWNGIDTIIVAAGVSALQPVMNLVNQGGVSRAVSVAIKAIEGNYVGPLVSATTMIPLLESSSKKPAIALISSLAAVVPAPTRAIYCSTKSAGLLLFQSLAIEHPRIKFSNIIPATIEGDFRASAVDGGDVREVLKGALSKEEVARAIVRAVDTEQRTVWMPRTMRFAPFLYWIWPRFVEKKARKKYNFDIE</sequence>
<evidence type="ECO:0000256" key="1">
    <source>
        <dbReference type="ARBA" id="ARBA00006484"/>
    </source>
</evidence>
<protein>
    <submittedName>
        <fullName evidence="5">Uncharacterized protein</fullName>
    </submittedName>
</protein>
<dbReference type="Gene3D" id="3.40.50.720">
    <property type="entry name" value="NAD(P)-binding Rossmann-like Domain"/>
    <property type="match status" value="1"/>
</dbReference>
<dbReference type="PROSITE" id="PS00061">
    <property type="entry name" value="ADH_SHORT"/>
    <property type="match status" value="1"/>
</dbReference>
<evidence type="ECO:0000256" key="3">
    <source>
        <dbReference type="ARBA" id="ARBA00023002"/>
    </source>
</evidence>
<dbReference type="SUPFAM" id="SSF51735">
    <property type="entry name" value="NAD(P)-binding Rossmann-fold domains"/>
    <property type="match status" value="1"/>
</dbReference>
<evidence type="ECO:0000256" key="2">
    <source>
        <dbReference type="ARBA" id="ARBA00022857"/>
    </source>
</evidence>
<keyword evidence="2" id="KW-0521">NADP</keyword>
<gene>
    <name evidence="5" type="ORF">RDB_LOCUS175108</name>
</gene>